<dbReference type="Proteomes" id="UP000006813">
    <property type="component" value="Unassembled WGS sequence"/>
</dbReference>
<dbReference type="EMBL" id="JH166648">
    <property type="protein sequence ID" value="EHA99752.1"/>
    <property type="molecule type" value="Genomic_DNA"/>
</dbReference>
<protein>
    <submittedName>
        <fullName evidence="1">Uncharacterized protein</fullName>
    </submittedName>
</protein>
<dbReference type="InParanoid" id="G5ARW3"/>
<evidence type="ECO:0000313" key="1">
    <source>
        <dbReference type="EMBL" id="EHA99752.1"/>
    </source>
</evidence>
<name>G5ARW3_HETGA</name>
<reference evidence="1 2" key="1">
    <citation type="journal article" date="2011" name="Nature">
        <title>Genome sequencing reveals insights into physiology and longevity of the naked mole rat.</title>
        <authorList>
            <person name="Kim E.B."/>
            <person name="Fang X."/>
            <person name="Fushan A.A."/>
            <person name="Huang Z."/>
            <person name="Lobanov A.V."/>
            <person name="Han L."/>
            <person name="Marino S.M."/>
            <person name="Sun X."/>
            <person name="Turanov A.A."/>
            <person name="Yang P."/>
            <person name="Yim S.H."/>
            <person name="Zhao X."/>
            <person name="Kasaikina M.V."/>
            <person name="Stoletzki N."/>
            <person name="Peng C."/>
            <person name="Polak P."/>
            <person name="Xiong Z."/>
            <person name="Kiezun A."/>
            <person name="Zhu Y."/>
            <person name="Chen Y."/>
            <person name="Kryukov G.V."/>
            <person name="Zhang Q."/>
            <person name="Peshkin L."/>
            <person name="Yang L."/>
            <person name="Bronson R.T."/>
            <person name="Buffenstein R."/>
            <person name="Wang B."/>
            <person name="Han C."/>
            <person name="Li Q."/>
            <person name="Chen L."/>
            <person name="Zhao W."/>
            <person name="Sunyaev S.R."/>
            <person name="Park T.J."/>
            <person name="Zhang G."/>
            <person name="Wang J."/>
            <person name="Gladyshev V.N."/>
        </authorList>
    </citation>
    <scope>NUCLEOTIDE SEQUENCE [LARGE SCALE GENOMIC DNA]</scope>
</reference>
<proteinExistence type="predicted"/>
<accession>G5ARW3</accession>
<evidence type="ECO:0000313" key="2">
    <source>
        <dbReference type="Proteomes" id="UP000006813"/>
    </source>
</evidence>
<organism evidence="1 2">
    <name type="scientific">Heterocephalus glaber</name>
    <name type="common">Naked mole rat</name>
    <dbReference type="NCBI Taxonomy" id="10181"/>
    <lineage>
        <taxon>Eukaryota</taxon>
        <taxon>Metazoa</taxon>
        <taxon>Chordata</taxon>
        <taxon>Craniata</taxon>
        <taxon>Vertebrata</taxon>
        <taxon>Euteleostomi</taxon>
        <taxon>Mammalia</taxon>
        <taxon>Eutheria</taxon>
        <taxon>Euarchontoglires</taxon>
        <taxon>Glires</taxon>
        <taxon>Rodentia</taxon>
        <taxon>Hystricomorpha</taxon>
        <taxon>Bathyergidae</taxon>
        <taxon>Heterocephalus</taxon>
    </lineage>
</organism>
<gene>
    <name evidence="1" type="ORF">GW7_00328</name>
</gene>
<sequence>MSRNLSWFEQLDALLKATDGNAARMKVRRYRLLFVGRTELIGLCHYFFCSRSCIPWGSPSQVLTDPFYSLAFSLRQLLWRESEILQEELKLLGDQLSQHHGLLVKHMAETRQGQACSWKISRGAPFLTSDLAALVSMPRVLSKRTYSSRTTRCS</sequence>
<dbReference type="AlphaFoldDB" id="G5ARW3"/>